<evidence type="ECO:0000259" key="7">
    <source>
        <dbReference type="Pfam" id="PF06985"/>
    </source>
</evidence>
<dbReference type="EMBL" id="JAUKUD010000007">
    <property type="protein sequence ID" value="KAK0738107.1"/>
    <property type="molecule type" value="Genomic_DNA"/>
</dbReference>
<keyword evidence="2 4" id="KW-0378">Hydrolase</keyword>
<dbReference type="InterPro" id="IPR010730">
    <property type="entry name" value="HET"/>
</dbReference>
<dbReference type="Pfam" id="PF00150">
    <property type="entry name" value="Cellulase"/>
    <property type="match status" value="1"/>
</dbReference>
<keyword evidence="9" id="KW-1185">Reference proteome</keyword>
<dbReference type="Gene3D" id="3.20.20.80">
    <property type="entry name" value="Glycosidases"/>
    <property type="match status" value="1"/>
</dbReference>
<evidence type="ECO:0000256" key="2">
    <source>
        <dbReference type="ARBA" id="ARBA00022801"/>
    </source>
</evidence>
<evidence type="ECO:0000259" key="6">
    <source>
        <dbReference type="Pfam" id="PF00150"/>
    </source>
</evidence>
<proteinExistence type="inferred from homology"/>
<evidence type="ECO:0000256" key="5">
    <source>
        <dbReference type="SAM" id="SignalP"/>
    </source>
</evidence>
<protein>
    <submittedName>
        <fullName evidence="8">Heterokaryon incompatibility protein-domain-containing protein</fullName>
    </submittedName>
</protein>
<dbReference type="GO" id="GO:0004553">
    <property type="term" value="F:hydrolase activity, hydrolyzing O-glycosyl compounds"/>
    <property type="evidence" value="ECO:0007669"/>
    <property type="project" value="InterPro"/>
</dbReference>
<dbReference type="GO" id="GO:0000272">
    <property type="term" value="P:polysaccharide catabolic process"/>
    <property type="evidence" value="ECO:0007669"/>
    <property type="project" value="InterPro"/>
</dbReference>
<dbReference type="InterPro" id="IPR001547">
    <property type="entry name" value="Glyco_hydro_5"/>
</dbReference>
<feature type="domain" description="Heterokaryon incompatibility" evidence="7">
    <location>
        <begin position="201"/>
        <end position="344"/>
    </location>
</feature>
<gene>
    <name evidence="8" type="ORF">B0T18DRAFT_394457</name>
</gene>
<name>A0AA40BPN0_9PEZI</name>
<evidence type="ECO:0000256" key="4">
    <source>
        <dbReference type="RuleBase" id="RU361153"/>
    </source>
</evidence>
<dbReference type="Pfam" id="PF06985">
    <property type="entry name" value="HET"/>
    <property type="match status" value="1"/>
</dbReference>
<dbReference type="SUPFAM" id="SSF51445">
    <property type="entry name" value="(Trans)glycosidases"/>
    <property type="match status" value="1"/>
</dbReference>
<dbReference type="PANTHER" id="PTHR24148:SF64">
    <property type="entry name" value="HETEROKARYON INCOMPATIBILITY DOMAIN-CONTAINING PROTEIN"/>
    <property type="match status" value="1"/>
</dbReference>
<comment type="caution">
    <text evidence="8">The sequence shown here is derived from an EMBL/GenBank/DDBJ whole genome shotgun (WGS) entry which is preliminary data.</text>
</comment>
<sequence>MLSASFTTLALVGLAAAKVKFLGVSISSGDFGCTIESSVTAIRAAGATSQIILLPGLAFSSPDAAQSTGAALAAITNPDGSKDNLLFALRRYLDDEDNNSGQCTTNNNAAFETAARYLRGIGRQAVVSETGVPPAGEDVILESRAIDAMAALVGPYRYAPLLPGRQIRVLLLYPDYNFTAPLRCSLLQLSLDQVSNGESSYEALSYVWGSENRSHKVLCDGHTLTVTRNCFLALKHLRLVSQARALWVDAICIDQSSISERNQQVRLMGDIYKLSLTVLIWLGEGDTKTDAILRRARKLDALCSFLYRSQLTRPLEAIACHLFRLIAISDLPREWFTRAWTFQELILANRPALVCGFSSSPWNERGFLQAWWRFPLNQVHPSFLDKHPELVACLARLLYYGLRKRFAVFAPDQLPPNSLQQKAIRTEIFTGKTINPNDPKFARKREDYTMAGSMDPFAKGILYSCQMLLTGVFQRKTVDPRDVVFCLHGIMSDLNFRLPEPDYSLPVSVIYENFAVSIMRRTNSLIILTTLLGVFGTPDWPTWVPELSKRDPEPESREPPLRHLLWWDDNLETSGCRFRPTFQLVHQSGRLTVEGIKFSTIASIGSILRRPTPEQLEEPGRRGHLIFDAVCWFQDLLETEKDEVSRHQH</sequence>
<evidence type="ECO:0000256" key="3">
    <source>
        <dbReference type="ARBA" id="ARBA00023295"/>
    </source>
</evidence>
<accession>A0AA40BPN0</accession>
<feature type="signal peptide" evidence="5">
    <location>
        <begin position="1"/>
        <end position="17"/>
    </location>
</feature>
<dbReference type="InterPro" id="IPR017853">
    <property type="entry name" value="GH"/>
</dbReference>
<keyword evidence="3 4" id="KW-0326">Glycosidase</keyword>
<evidence type="ECO:0000313" key="9">
    <source>
        <dbReference type="Proteomes" id="UP001172155"/>
    </source>
</evidence>
<dbReference type="InterPro" id="IPR052895">
    <property type="entry name" value="HetReg/Transcr_Mod"/>
</dbReference>
<dbReference type="AlphaFoldDB" id="A0AA40BPN0"/>
<evidence type="ECO:0000256" key="1">
    <source>
        <dbReference type="ARBA" id="ARBA00005641"/>
    </source>
</evidence>
<keyword evidence="5" id="KW-0732">Signal</keyword>
<dbReference type="PANTHER" id="PTHR24148">
    <property type="entry name" value="ANKYRIN REPEAT DOMAIN-CONTAINING PROTEIN 39 HOMOLOG-RELATED"/>
    <property type="match status" value="1"/>
</dbReference>
<comment type="similarity">
    <text evidence="1 4">Belongs to the glycosyl hydrolase 5 (cellulase A) family.</text>
</comment>
<dbReference type="Proteomes" id="UP001172155">
    <property type="component" value="Unassembled WGS sequence"/>
</dbReference>
<organism evidence="8 9">
    <name type="scientific">Schizothecium vesticola</name>
    <dbReference type="NCBI Taxonomy" id="314040"/>
    <lineage>
        <taxon>Eukaryota</taxon>
        <taxon>Fungi</taxon>
        <taxon>Dikarya</taxon>
        <taxon>Ascomycota</taxon>
        <taxon>Pezizomycotina</taxon>
        <taxon>Sordariomycetes</taxon>
        <taxon>Sordariomycetidae</taxon>
        <taxon>Sordariales</taxon>
        <taxon>Schizotheciaceae</taxon>
        <taxon>Schizothecium</taxon>
    </lineage>
</organism>
<feature type="chain" id="PRO_5041424732" evidence="5">
    <location>
        <begin position="18"/>
        <end position="649"/>
    </location>
</feature>
<reference evidence="8" key="1">
    <citation type="submission" date="2023-06" db="EMBL/GenBank/DDBJ databases">
        <title>Genome-scale phylogeny and comparative genomics of the fungal order Sordariales.</title>
        <authorList>
            <consortium name="Lawrence Berkeley National Laboratory"/>
            <person name="Hensen N."/>
            <person name="Bonometti L."/>
            <person name="Westerberg I."/>
            <person name="Brannstrom I.O."/>
            <person name="Guillou S."/>
            <person name="Cros-Aarteil S."/>
            <person name="Calhoun S."/>
            <person name="Haridas S."/>
            <person name="Kuo A."/>
            <person name="Mondo S."/>
            <person name="Pangilinan J."/>
            <person name="Riley R."/>
            <person name="LaButti K."/>
            <person name="Andreopoulos B."/>
            <person name="Lipzen A."/>
            <person name="Chen C."/>
            <person name="Yanf M."/>
            <person name="Daum C."/>
            <person name="Ng V."/>
            <person name="Clum A."/>
            <person name="Steindorff A."/>
            <person name="Ohm R."/>
            <person name="Martin F."/>
            <person name="Silar P."/>
            <person name="Natvig D."/>
            <person name="Lalanne C."/>
            <person name="Gautier V."/>
            <person name="Ament-velasquez S.L."/>
            <person name="Kruys A."/>
            <person name="Hutchinson M.I."/>
            <person name="Powell A.J."/>
            <person name="Barry K."/>
            <person name="Miller A.N."/>
            <person name="Grigoriev I.V."/>
            <person name="Debuchy R."/>
            <person name="Gladieux P."/>
            <person name="Thoren M.H."/>
            <person name="Johannesson H."/>
        </authorList>
    </citation>
    <scope>NUCLEOTIDE SEQUENCE</scope>
    <source>
        <strain evidence="8">SMH3187-1</strain>
    </source>
</reference>
<feature type="domain" description="Glycoside hydrolase family 5" evidence="6">
    <location>
        <begin position="37"/>
        <end position="137"/>
    </location>
</feature>
<evidence type="ECO:0000313" key="8">
    <source>
        <dbReference type="EMBL" id="KAK0738107.1"/>
    </source>
</evidence>